<name>A0A2N3I5T9_9BACT</name>
<evidence type="ECO:0000313" key="2">
    <source>
        <dbReference type="Proteomes" id="UP000233535"/>
    </source>
</evidence>
<sequence>MEGLNCWEYFMCGREAGGVNSQEFGACPASTFYKHNGINGGKFSGRYCWTVEATLCDTKIKGGIEEKLLSCLHCSFFKQVNYEEGREFTLMHLEK</sequence>
<dbReference type="OrthoDB" id="1121642at2"/>
<gene>
    <name evidence="1" type="ORF">BZG02_01280</name>
</gene>
<dbReference type="NCBIfam" id="NF045718">
    <property type="entry name" value="two_CW_domain"/>
    <property type="match status" value="1"/>
</dbReference>
<keyword evidence="2" id="KW-1185">Reference proteome</keyword>
<dbReference type="InterPro" id="IPR054687">
    <property type="entry name" value="Two-CW_dom"/>
</dbReference>
<evidence type="ECO:0000313" key="1">
    <source>
        <dbReference type="EMBL" id="PKQ65666.1"/>
    </source>
</evidence>
<organism evidence="1 2">
    <name type="scientific">Labilibaculum filiforme</name>
    <dbReference type="NCBI Taxonomy" id="1940526"/>
    <lineage>
        <taxon>Bacteria</taxon>
        <taxon>Pseudomonadati</taxon>
        <taxon>Bacteroidota</taxon>
        <taxon>Bacteroidia</taxon>
        <taxon>Marinilabiliales</taxon>
        <taxon>Marinifilaceae</taxon>
        <taxon>Labilibaculum</taxon>
    </lineage>
</organism>
<dbReference type="AlphaFoldDB" id="A0A2N3I5T9"/>
<dbReference type="RefSeq" id="WP_101259600.1">
    <property type="nucleotide sequence ID" value="NZ_MVDD01000001.1"/>
</dbReference>
<dbReference type="EMBL" id="MVDD01000001">
    <property type="protein sequence ID" value="PKQ65666.1"/>
    <property type="molecule type" value="Genomic_DNA"/>
</dbReference>
<reference evidence="1 2" key="1">
    <citation type="journal article" date="2017" name="Front. Microbiol.">
        <title>Labilibaculum manganireducens gen. nov., sp. nov. and Labilibaculum filiforme sp. nov., Novel Bacteroidetes Isolated from Subsurface Sediments of the Baltic Sea.</title>
        <authorList>
            <person name="Vandieken V."/>
            <person name="Marshall I.P."/>
            <person name="Niemann H."/>
            <person name="Engelen B."/>
            <person name="Cypionka H."/>
        </authorList>
    </citation>
    <scope>NUCLEOTIDE SEQUENCE [LARGE SCALE GENOMIC DNA]</scope>
    <source>
        <strain evidence="1 2">59.16B</strain>
    </source>
</reference>
<proteinExistence type="predicted"/>
<protein>
    <submittedName>
        <fullName evidence="1">Uncharacterized protein</fullName>
    </submittedName>
</protein>
<comment type="caution">
    <text evidence="1">The sequence shown here is derived from an EMBL/GenBank/DDBJ whole genome shotgun (WGS) entry which is preliminary data.</text>
</comment>
<dbReference type="Proteomes" id="UP000233535">
    <property type="component" value="Unassembled WGS sequence"/>
</dbReference>
<accession>A0A2N3I5T9</accession>